<name>A0ACC2WWQ5_9TREE</name>
<dbReference type="Proteomes" id="UP001230649">
    <property type="component" value="Unassembled WGS sequence"/>
</dbReference>
<accession>A0ACC2WWQ5</accession>
<proteinExistence type="predicted"/>
<reference evidence="1" key="1">
    <citation type="submission" date="2023-04" db="EMBL/GenBank/DDBJ databases">
        <title>Draft Genome sequencing of Naganishia species isolated from polar environments using Oxford Nanopore Technology.</title>
        <authorList>
            <person name="Leo P."/>
            <person name="Venkateswaran K."/>
        </authorList>
    </citation>
    <scope>NUCLEOTIDE SEQUENCE</scope>
    <source>
        <strain evidence="1">MNA-CCFEE 5262</strain>
    </source>
</reference>
<gene>
    <name evidence="1" type="ORF">QFC20_000901</name>
</gene>
<comment type="caution">
    <text evidence="1">The sequence shown here is derived from an EMBL/GenBank/DDBJ whole genome shotgun (WGS) entry which is preliminary data.</text>
</comment>
<protein>
    <submittedName>
        <fullName evidence="1">Uncharacterized protein</fullName>
    </submittedName>
</protein>
<evidence type="ECO:0000313" key="1">
    <source>
        <dbReference type="EMBL" id="KAJ9115576.1"/>
    </source>
</evidence>
<sequence length="283" mass="31089">MPLICEATPPQDIMRLMVNQGCSPVAGEPIRVKEPLRVTRRPTSPLLLNDVPRVGLKCLSEDEPYSPRRYPIARNHIQWITGVLLAMCTFTNIEVSKGLLLSSSLNSDQLLFNYGALEPVGNAIHDLSWLSGIISLWLLLTNLEGMLCALLADGACFFGMVAVEWLSASALAGMWLFSVVHHGQQLSDFWAQPSNEARTEILVSVLGYLSICVTGMLFLNATWTFQAACTTMMNRDVGFCEVAFHNVNELGDLGSELQLVEMWEYDLEAGRAVGLPEKSAAVA</sequence>
<evidence type="ECO:0000313" key="2">
    <source>
        <dbReference type="Proteomes" id="UP001230649"/>
    </source>
</evidence>
<dbReference type="EMBL" id="JASBWS010000005">
    <property type="protein sequence ID" value="KAJ9115576.1"/>
    <property type="molecule type" value="Genomic_DNA"/>
</dbReference>
<organism evidence="1 2">
    <name type="scientific">Naganishia adeliensis</name>
    <dbReference type="NCBI Taxonomy" id="92952"/>
    <lineage>
        <taxon>Eukaryota</taxon>
        <taxon>Fungi</taxon>
        <taxon>Dikarya</taxon>
        <taxon>Basidiomycota</taxon>
        <taxon>Agaricomycotina</taxon>
        <taxon>Tremellomycetes</taxon>
        <taxon>Filobasidiales</taxon>
        <taxon>Filobasidiaceae</taxon>
        <taxon>Naganishia</taxon>
    </lineage>
</organism>
<keyword evidence="2" id="KW-1185">Reference proteome</keyword>